<dbReference type="AlphaFoldDB" id="A0AAN6XZ16"/>
<dbReference type="Pfam" id="PF22939">
    <property type="entry name" value="WHD_GPIID"/>
    <property type="match status" value="1"/>
</dbReference>
<reference evidence="3" key="2">
    <citation type="submission" date="2023-05" db="EMBL/GenBank/DDBJ databases">
        <authorList>
            <consortium name="Lawrence Berkeley National Laboratory"/>
            <person name="Steindorff A."/>
            <person name="Hensen N."/>
            <person name="Bonometti L."/>
            <person name="Westerberg I."/>
            <person name="Brannstrom I.O."/>
            <person name="Guillou S."/>
            <person name="Cros-Aarteil S."/>
            <person name="Calhoun S."/>
            <person name="Haridas S."/>
            <person name="Kuo A."/>
            <person name="Mondo S."/>
            <person name="Pangilinan J."/>
            <person name="Riley R."/>
            <person name="Labutti K."/>
            <person name="Andreopoulos B."/>
            <person name="Lipzen A."/>
            <person name="Chen C."/>
            <person name="Yanf M."/>
            <person name="Daum C."/>
            <person name="Ng V."/>
            <person name="Clum A."/>
            <person name="Ohm R."/>
            <person name="Martin F."/>
            <person name="Silar P."/>
            <person name="Natvig D."/>
            <person name="Lalanne C."/>
            <person name="Gautier V."/>
            <person name="Ament-Velasquez S.L."/>
            <person name="Kruys A."/>
            <person name="Hutchinson M.I."/>
            <person name="Powell A.J."/>
            <person name="Barry K."/>
            <person name="Miller A.N."/>
            <person name="Grigoriev I.V."/>
            <person name="Debuchy R."/>
            <person name="Gladieux P."/>
            <person name="Thoren M.H."/>
            <person name="Johannesson H."/>
        </authorList>
    </citation>
    <scope>NUCLEOTIDE SEQUENCE</scope>
    <source>
        <strain evidence="3">PSN293</strain>
    </source>
</reference>
<keyword evidence="1" id="KW-0040">ANK repeat</keyword>
<dbReference type="InterPro" id="IPR002110">
    <property type="entry name" value="Ankyrin_rpt"/>
</dbReference>
<dbReference type="InterPro" id="IPR036770">
    <property type="entry name" value="Ankyrin_rpt-contain_sf"/>
</dbReference>
<sequence>MEIRASDTDIAHYLEYRLRSEKRLGQLLKNDTELKRSVIDQITGNAEGMFLLAQLQMDFISRKNNRRDIRRSLDNLPRQLSDVYEAAFERIAKQNTDDARLAERLLCWIIAAKRPLSRLEIQHALAVEPDDTDLVEEGIPDEEIILGACAGLVIIDAESSIVRMVHYTAQEYFENTFQPRLHRFGIEVATTCITYLSFEAVSASSLENGMNQQFTAHPLLRYVAQHWGHHAREALSISDANGEKDKYASEIEVLQTKILNFCNDQTKIQPCYRAMFRLEHDYDMEISSLAKVTGLHVASGPGLTRVVASLLNTETEETSKQHREISDVNAADSNGETPLHWAAEGHNSVVNLLLAPISGRISPDEANIKGRTPLRLAVENSHADVVRSLVARDDIQLDRADDVTEGTALWRAADVGDAKAVAALLSVLEGAGHSGRKQPPLDVNSKDTFYGETPLLRAVERGHVDVVRELLARGGPDLDLQATDQFYEETPLERARAKGYGEIVKLLEEVTEKEAGGL</sequence>
<evidence type="ECO:0000256" key="1">
    <source>
        <dbReference type="PROSITE-ProRule" id="PRU00023"/>
    </source>
</evidence>
<accession>A0AAN6XZ16</accession>
<dbReference type="Pfam" id="PF00023">
    <property type="entry name" value="Ank"/>
    <property type="match status" value="1"/>
</dbReference>
<feature type="repeat" description="ANK" evidence="1">
    <location>
        <begin position="369"/>
        <end position="390"/>
    </location>
</feature>
<gene>
    <name evidence="3" type="ORF">QBC37DRAFT_50336</name>
</gene>
<feature type="domain" description="GPI inositol-deacylase winged helix" evidence="2">
    <location>
        <begin position="95"/>
        <end position="175"/>
    </location>
</feature>
<dbReference type="Gene3D" id="1.25.40.20">
    <property type="entry name" value="Ankyrin repeat-containing domain"/>
    <property type="match status" value="2"/>
</dbReference>
<reference evidence="3" key="1">
    <citation type="journal article" date="2023" name="Mol. Phylogenet. Evol.">
        <title>Genome-scale phylogeny and comparative genomics of the fungal order Sordariales.</title>
        <authorList>
            <person name="Hensen N."/>
            <person name="Bonometti L."/>
            <person name="Westerberg I."/>
            <person name="Brannstrom I.O."/>
            <person name="Guillou S."/>
            <person name="Cros-Aarteil S."/>
            <person name="Calhoun S."/>
            <person name="Haridas S."/>
            <person name="Kuo A."/>
            <person name="Mondo S."/>
            <person name="Pangilinan J."/>
            <person name="Riley R."/>
            <person name="LaButti K."/>
            <person name="Andreopoulos B."/>
            <person name="Lipzen A."/>
            <person name="Chen C."/>
            <person name="Yan M."/>
            <person name="Daum C."/>
            <person name="Ng V."/>
            <person name="Clum A."/>
            <person name="Steindorff A."/>
            <person name="Ohm R.A."/>
            <person name="Martin F."/>
            <person name="Silar P."/>
            <person name="Natvig D.O."/>
            <person name="Lalanne C."/>
            <person name="Gautier V."/>
            <person name="Ament-Velasquez S.L."/>
            <person name="Kruys A."/>
            <person name="Hutchinson M.I."/>
            <person name="Powell A.J."/>
            <person name="Barry K."/>
            <person name="Miller A.N."/>
            <person name="Grigoriev I.V."/>
            <person name="Debuchy R."/>
            <person name="Gladieux P."/>
            <person name="Hiltunen Thoren M."/>
            <person name="Johannesson H."/>
        </authorList>
    </citation>
    <scope>NUCLEOTIDE SEQUENCE</scope>
    <source>
        <strain evidence="3">PSN293</strain>
    </source>
</reference>
<dbReference type="PANTHER" id="PTHR10039:SF15">
    <property type="entry name" value="NACHT DOMAIN-CONTAINING PROTEIN"/>
    <property type="match status" value="1"/>
</dbReference>
<organism evidence="3 4">
    <name type="scientific">Rhypophila decipiens</name>
    <dbReference type="NCBI Taxonomy" id="261697"/>
    <lineage>
        <taxon>Eukaryota</taxon>
        <taxon>Fungi</taxon>
        <taxon>Dikarya</taxon>
        <taxon>Ascomycota</taxon>
        <taxon>Pezizomycotina</taxon>
        <taxon>Sordariomycetes</taxon>
        <taxon>Sordariomycetidae</taxon>
        <taxon>Sordariales</taxon>
        <taxon>Naviculisporaceae</taxon>
        <taxon>Rhypophila</taxon>
    </lineage>
</organism>
<dbReference type="InterPro" id="IPR054471">
    <property type="entry name" value="GPIID_WHD"/>
</dbReference>
<dbReference type="Pfam" id="PF12796">
    <property type="entry name" value="Ank_2"/>
    <property type="match status" value="2"/>
</dbReference>
<dbReference type="PROSITE" id="PS50297">
    <property type="entry name" value="ANK_REP_REGION"/>
    <property type="match status" value="2"/>
</dbReference>
<dbReference type="PROSITE" id="PS50088">
    <property type="entry name" value="ANK_REPEAT"/>
    <property type="match status" value="2"/>
</dbReference>
<proteinExistence type="predicted"/>
<name>A0AAN6XZ16_9PEZI</name>
<dbReference type="EMBL" id="MU858201">
    <property type="protein sequence ID" value="KAK4209554.1"/>
    <property type="molecule type" value="Genomic_DNA"/>
</dbReference>
<comment type="caution">
    <text evidence="3">The sequence shown here is derived from an EMBL/GenBank/DDBJ whole genome shotgun (WGS) entry which is preliminary data.</text>
</comment>
<feature type="repeat" description="ANK" evidence="1">
    <location>
        <begin position="450"/>
        <end position="483"/>
    </location>
</feature>
<evidence type="ECO:0000259" key="2">
    <source>
        <dbReference type="Pfam" id="PF22939"/>
    </source>
</evidence>
<evidence type="ECO:0000313" key="4">
    <source>
        <dbReference type="Proteomes" id="UP001301769"/>
    </source>
</evidence>
<dbReference type="SUPFAM" id="SSF48403">
    <property type="entry name" value="Ankyrin repeat"/>
    <property type="match status" value="1"/>
</dbReference>
<dbReference type="SMART" id="SM00248">
    <property type="entry name" value="ANK"/>
    <property type="match status" value="3"/>
</dbReference>
<protein>
    <submittedName>
        <fullName evidence="3">Ankyrin repeat and SAM domain-containing protein 3</fullName>
    </submittedName>
</protein>
<keyword evidence="4" id="KW-1185">Reference proteome</keyword>
<dbReference type="PANTHER" id="PTHR10039">
    <property type="entry name" value="AMELOGENIN"/>
    <property type="match status" value="1"/>
</dbReference>
<evidence type="ECO:0000313" key="3">
    <source>
        <dbReference type="EMBL" id="KAK4209554.1"/>
    </source>
</evidence>
<dbReference type="Proteomes" id="UP001301769">
    <property type="component" value="Unassembled WGS sequence"/>
</dbReference>